<keyword evidence="1" id="KW-1133">Transmembrane helix</keyword>
<dbReference type="RefSeq" id="WP_188532668.1">
    <property type="nucleotide sequence ID" value="NZ_BMGR01000014.1"/>
</dbReference>
<sequence>MPTFTVMLFFAFFILTCLTAACWKKERVYCVPLGIGSLSTGALAIALFLVPLY</sequence>
<keyword evidence="1" id="KW-0812">Transmembrane</keyword>
<evidence type="ECO:0000313" key="2">
    <source>
        <dbReference type="EMBL" id="GGG17688.1"/>
    </source>
</evidence>
<comment type="caution">
    <text evidence="2">The sequence shown here is derived from an EMBL/GenBank/DDBJ whole genome shotgun (WGS) entry which is preliminary data.</text>
</comment>
<keyword evidence="1" id="KW-0472">Membrane</keyword>
<reference evidence="2" key="2">
    <citation type="submission" date="2020-09" db="EMBL/GenBank/DDBJ databases">
        <authorList>
            <person name="Sun Q."/>
            <person name="Zhou Y."/>
        </authorList>
    </citation>
    <scope>NUCLEOTIDE SEQUENCE</scope>
    <source>
        <strain evidence="2">CGMCC 1.12987</strain>
    </source>
</reference>
<keyword evidence="3" id="KW-1185">Reference proteome</keyword>
<evidence type="ECO:0000256" key="1">
    <source>
        <dbReference type="SAM" id="Phobius"/>
    </source>
</evidence>
<dbReference type="AlphaFoldDB" id="A0A917LFB0"/>
<dbReference type="Proteomes" id="UP000644756">
    <property type="component" value="Unassembled WGS sequence"/>
</dbReference>
<protein>
    <submittedName>
        <fullName evidence="2">Uncharacterized protein</fullName>
    </submittedName>
</protein>
<proteinExistence type="predicted"/>
<accession>A0A917LFB0</accession>
<reference evidence="2" key="1">
    <citation type="journal article" date="2014" name="Int. J. Syst. Evol. Microbiol.">
        <title>Complete genome sequence of Corynebacterium casei LMG S-19264T (=DSM 44701T), isolated from a smear-ripened cheese.</title>
        <authorList>
            <consortium name="US DOE Joint Genome Institute (JGI-PGF)"/>
            <person name="Walter F."/>
            <person name="Albersmeier A."/>
            <person name="Kalinowski J."/>
            <person name="Ruckert C."/>
        </authorList>
    </citation>
    <scope>NUCLEOTIDE SEQUENCE</scope>
    <source>
        <strain evidence="2">CGMCC 1.12987</strain>
    </source>
</reference>
<gene>
    <name evidence="2" type="ORF">GCM10010916_38160</name>
</gene>
<dbReference type="EMBL" id="BMGR01000014">
    <property type="protein sequence ID" value="GGG17688.1"/>
    <property type="molecule type" value="Genomic_DNA"/>
</dbReference>
<name>A0A917LFB0_9BACL</name>
<evidence type="ECO:0000313" key="3">
    <source>
        <dbReference type="Proteomes" id="UP000644756"/>
    </source>
</evidence>
<feature type="transmembrane region" description="Helical" evidence="1">
    <location>
        <begin position="30"/>
        <end position="50"/>
    </location>
</feature>
<feature type="transmembrane region" description="Helical" evidence="1">
    <location>
        <begin position="6"/>
        <end position="23"/>
    </location>
</feature>
<organism evidence="2 3">
    <name type="scientific">Paenibacillus abyssi</name>
    <dbReference type="NCBI Taxonomy" id="1340531"/>
    <lineage>
        <taxon>Bacteria</taxon>
        <taxon>Bacillati</taxon>
        <taxon>Bacillota</taxon>
        <taxon>Bacilli</taxon>
        <taxon>Bacillales</taxon>
        <taxon>Paenibacillaceae</taxon>
        <taxon>Paenibacillus</taxon>
    </lineage>
</organism>